<dbReference type="EMBL" id="AP019736">
    <property type="protein sequence ID" value="BBL07277.1"/>
    <property type="molecule type" value="Genomic_DNA"/>
</dbReference>
<dbReference type="EC" id="3.1.3.89" evidence="5"/>
<sequence length="188" mass="21118">MENPERYLRFVREAERLKDTLRSAHTSQGRHESTAEHSWRLALLALALAGERPGLDSERVLGMCLIHDLGEAYEGDIPAVEQTDPAAKAATERSAVDRLTALLPEAAARRIRSLWEEYEECRTPEARWVKALDKAETILQHNQGANPEGFDYAFNLGYGAAWFGGDALLSELRRLLDEETARHIPPAR</sequence>
<evidence type="ECO:0000313" key="10">
    <source>
        <dbReference type="Proteomes" id="UP000319374"/>
    </source>
</evidence>
<evidence type="ECO:0000256" key="7">
    <source>
        <dbReference type="ARBA" id="ARBA00022801"/>
    </source>
</evidence>
<protein>
    <recommendedName>
        <fullName evidence="5">5'-deoxynucleotidase</fullName>
        <ecNumber evidence="5">3.1.3.89</ecNumber>
    </recommendedName>
</protein>
<gene>
    <name evidence="9" type="ORF">A5CPEGH6_19150</name>
</gene>
<dbReference type="SUPFAM" id="SSF109604">
    <property type="entry name" value="HD-domain/PDEase-like"/>
    <property type="match status" value="1"/>
</dbReference>
<reference evidence="10" key="1">
    <citation type="submission" date="2019-06" db="EMBL/GenBank/DDBJ databases">
        <title>Alistipes onderdonkii subsp. vulgaris subsp. nov., Alistipes dispar sp. nov. and Alistipes communis sp. nov., isolated from human faeces, and creation of Alistipes onderdonkii subsp. onderdonkii subsp. nov.</title>
        <authorList>
            <person name="Sakamoto M."/>
            <person name="Ikeyama N."/>
            <person name="Ogata Y."/>
            <person name="Suda W."/>
            <person name="Iino T."/>
            <person name="Hattori M."/>
            <person name="Ohkuma M."/>
        </authorList>
    </citation>
    <scope>NUCLEOTIDE SEQUENCE [LARGE SCALE GENOMIC DNA]</scope>
    <source>
        <strain evidence="10">5CPEGH6</strain>
    </source>
</reference>
<keyword evidence="7 9" id="KW-0378">Hydrolase</keyword>
<comment type="catalytic activity">
    <reaction evidence="1">
        <text>a 2'-deoxyribonucleoside 5'-phosphate + H2O = a 2'-deoxyribonucleoside + phosphate</text>
        <dbReference type="Rhea" id="RHEA:36167"/>
        <dbReference type="ChEBI" id="CHEBI:15377"/>
        <dbReference type="ChEBI" id="CHEBI:18274"/>
        <dbReference type="ChEBI" id="CHEBI:43474"/>
        <dbReference type="ChEBI" id="CHEBI:65317"/>
        <dbReference type="EC" id="3.1.3.89"/>
    </reaction>
</comment>
<comment type="cofactor">
    <cofactor evidence="2">
        <name>Mn(2+)</name>
        <dbReference type="ChEBI" id="CHEBI:29035"/>
    </cofactor>
</comment>
<accession>A0A4Y1X1U0</accession>
<dbReference type="InterPro" id="IPR003607">
    <property type="entry name" value="HD/PDEase_dom"/>
</dbReference>
<proteinExistence type="predicted"/>
<dbReference type="Proteomes" id="UP000319374">
    <property type="component" value="Chromosome"/>
</dbReference>
<dbReference type="GO" id="GO:0005737">
    <property type="term" value="C:cytoplasm"/>
    <property type="evidence" value="ECO:0007669"/>
    <property type="project" value="TreeGrafter"/>
</dbReference>
<dbReference type="KEGG" id="ada:A5CPEGH6_19150"/>
<evidence type="ECO:0000256" key="4">
    <source>
        <dbReference type="ARBA" id="ARBA00011738"/>
    </source>
</evidence>
<dbReference type="Gene3D" id="1.10.3210.10">
    <property type="entry name" value="Hypothetical protein af1432"/>
    <property type="match status" value="1"/>
</dbReference>
<dbReference type="OrthoDB" id="9796032at2"/>
<evidence type="ECO:0000256" key="3">
    <source>
        <dbReference type="ARBA" id="ARBA00001941"/>
    </source>
</evidence>
<dbReference type="PANTHER" id="PTHR11845">
    <property type="entry name" value="5'-DEOXYNUCLEOTIDASE HDDC2"/>
    <property type="match status" value="1"/>
</dbReference>
<keyword evidence="6" id="KW-0479">Metal-binding</keyword>
<dbReference type="InterPro" id="IPR039356">
    <property type="entry name" value="YfbR/HDDC2"/>
</dbReference>
<dbReference type="InterPro" id="IPR006674">
    <property type="entry name" value="HD_domain"/>
</dbReference>
<dbReference type="PANTHER" id="PTHR11845:SF13">
    <property type="entry name" value="5'-DEOXYNUCLEOTIDASE HDDC2"/>
    <property type="match status" value="1"/>
</dbReference>
<evidence type="ECO:0000259" key="8">
    <source>
        <dbReference type="SMART" id="SM00471"/>
    </source>
</evidence>
<comment type="subunit">
    <text evidence="4">Homodimer.</text>
</comment>
<evidence type="ECO:0000256" key="2">
    <source>
        <dbReference type="ARBA" id="ARBA00001936"/>
    </source>
</evidence>
<feature type="domain" description="HD/PDEase" evidence="8">
    <location>
        <begin position="30"/>
        <end position="147"/>
    </location>
</feature>
<dbReference type="Pfam" id="PF13023">
    <property type="entry name" value="HD_3"/>
    <property type="match status" value="1"/>
</dbReference>
<dbReference type="GO" id="GO:0002953">
    <property type="term" value="F:5'-deoxynucleotidase activity"/>
    <property type="evidence" value="ECO:0007669"/>
    <property type="project" value="UniProtKB-EC"/>
</dbReference>
<evidence type="ECO:0000256" key="5">
    <source>
        <dbReference type="ARBA" id="ARBA00012964"/>
    </source>
</evidence>
<dbReference type="GeneID" id="98673899"/>
<keyword evidence="10" id="KW-1185">Reference proteome</keyword>
<dbReference type="GO" id="GO:0046872">
    <property type="term" value="F:metal ion binding"/>
    <property type="evidence" value="ECO:0007669"/>
    <property type="project" value="UniProtKB-KW"/>
</dbReference>
<comment type="cofactor">
    <cofactor evidence="3">
        <name>Co(2+)</name>
        <dbReference type="ChEBI" id="CHEBI:48828"/>
    </cofactor>
</comment>
<organism evidence="9 10">
    <name type="scientific">Alistipes dispar</name>
    <dbReference type="NCBI Taxonomy" id="2585119"/>
    <lineage>
        <taxon>Bacteria</taxon>
        <taxon>Pseudomonadati</taxon>
        <taxon>Bacteroidota</taxon>
        <taxon>Bacteroidia</taxon>
        <taxon>Bacteroidales</taxon>
        <taxon>Rikenellaceae</taxon>
        <taxon>Alistipes</taxon>
    </lineage>
</organism>
<evidence type="ECO:0000256" key="6">
    <source>
        <dbReference type="ARBA" id="ARBA00022723"/>
    </source>
</evidence>
<dbReference type="AlphaFoldDB" id="A0A4Y1X1U0"/>
<dbReference type="RefSeq" id="WP_141429432.1">
    <property type="nucleotide sequence ID" value="NZ_AP019736.1"/>
</dbReference>
<evidence type="ECO:0000256" key="1">
    <source>
        <dbReference type="ARBA" id="ARBA00001638"/>
    </source>
</evidence>
<evidence type="ECO:0000313" key="9">
    <source>
        <dbReference type="EMBL" id="BBL07277.1"/>
    </source>
</evidence>
<name>A0A4Y1X1U0_9BACT</name>
<dbReference type="SMART" id="SM00471">
    <property type="entry name" value="HDc"/>
    <property type="match status" value="1"/>
</dbReference>